<proteinExistence type="predicted"/>
<evidence type="ECO:0008006" key="3">
    <source>
        <dbReference type="Google" id="ProtNLM"/>
    </source>
</evidence>
<keyword evidence="2" id="KW-1185">Reference proteome</keyword>
<protein>
    <recommendedName>
        <fullName evidence="3">Phage major capsid protein</fullName>
    </recommendedName>
</protein>
<dbReference type="Proteomes" id="UP000290407">
    <property type="component" value="Unassembled WGS sequence"/>
</dbReference>
<comment type="caution">
    <text evidence="1">The sequence shown here is derived from an EMBL/GenBank/DDBJ whole genome shotgun (WGS) entry which is preliminary data.</text>
</comment>
<sequence>MANDVNLSPARILRVAIAHTLGNGIKFEQVGTLQALRSPQLKGITDELQPTKAKEEGRLSFRQGSNGPDDIIPTVKFNYKQQYMPTSKGTARQVDADGDAVRPAQELDVDFNLYRQYNHKFNTIDFHKLEPLAAQYLKETKAGVTVTLSKDDLNELVLVGTEILDTVEGGLLTDMNGDMLNMLIANRGGNLVVGQASPANKVEPVVPLYNAEGMPSRDLLEAINELKRKHQITGTVIIIGGAKLAKWWDLKGFVGMSDIGLDLKEVYNKLPAEFYYDPTIDIRYGADKILILDPGSACGQTILEHKYIVKQKEVAQTSFGQMSLAINQYDSPTFLMDFDLRVRAYDTGKYPHWIVTPSAKYGGFVRPAGFFKTYGGFTTVTGVYGYQLVDRAPAE</sequence>
<gene>
    <name evidence="1" type="ORF">EQG79_30185</name>
</gene>
<dbReference type="EMBL" id="SBLB01000016">
    <property type="protein sequence ID" value="RYC66345.1"/>
    <property type="molecule type" value="Genomic_DNA"/>
</dbReference>
<dbReference type="RefSeq" id="WP_129606893.1">
    <property type="nucleotide sequence ID" value="NZ_SBLB01000016.1"/>
</dbReference>
<evidence type="ECO:0000313" key="1">
    <source>
        <dbReference type="EMBL" id="RYC66345.1"/>
    </source>
</evidence>
<reference evidence="1 2" key="1">
    <citation type="submission" date="2019-01" db="EMBL/GenBank/DDBJ databases">
        <title>Spirosoma flava sp. nov., a propanil-degrading bacterium isolated from herbicide-contaminated soil.</title>
        <authorList>
            <person name="Zhang L."/>
            <person name="Jiang J.-D."/>
        </authorList>
    </citation>
    <scope>NUCLEOTIDE SEQUENCE [LARGE SCALE GENOMIC DNA]</scope>
    <source>
        <strain evidence="1 2">TY50</strain>
    </source>
</reference>
<accession>A0A4Q2UG38</accession>
<organism evidence="1 2">
    <name type="scientific">Spirosoma sordidisoli</name>
    <dbReference type="NCBI Taxonomy" id="2502893"/>
    <lineage>
        <taxon>Bacteria</taxon>
        <taxon>Pseudomonadati</taxon>
        <taxon>Bacteroidota</taxon>
        <taxon>Cytophagia</taxon>
        <taxon>Cytophagales</taxon>
        <taxon>Cytophagaceae</taxon>
        <taxon>Spirosoma</taxon>
    </lineage>
</organism>
<evidence type="ECO:0000313" key="2">
    <source>
        <dbReference type="Proteomes" id="UP000290407"/>
    </source>
</evidence>
<name>A0A4Q2UG38_9BACT</name>
<dbReference type="AlphaFoldDB" id="A0A4Q2UG38"/>